<accession>A0AAW9HQZ9</accession>
<comment type="function">
    <text evidence="3">Participates actively in the response to hyperosmotic and heat shock by preventing the aggregation of stress-denatured proteins, in association with DnaK and GrpE. It is the nucleotide exchange factor for DnaK and may function as a thermosensor. Unfolded proteins bind initially to DnaJ; upon interaction with the DnaJ-bound protein, DnaK hydrolyzes its bound ATP, resulting in the formation of a stable complex. GrpE releases ADP from DnaK; ATP binding to DnaK triggers the release of the substrate protein, thus completing the reaction cycle. Several rounds of ATP-dependent interactions between DnaJ, DnaK and GrpE are required for fully efficient folding.</text>
</comment>
<dbReference type="HAMAP" id="MF_01151">
    <property type="entry name" value="GrpE"/>
    <property type="match status" value="1"/>
</dbReference>
<dbReference type="GO" id="GO:0051082">
    <property type="term" value="F:unfolded protein binding"/>
    <property type="evidence" value="ECO:0007669"/>
    <property type="project" value="TreeGrafter"/>
</dbReference>
<feature type="compositionally biased region" description="Low complexity" evidence="6">
    <location>
        <begin position="27"/>
        <end position="38"/>
    </location>
</feature>
<keyword evidence="3" id="KW-0346">Stress response</keyword>
<feature type="region of interest" description="Disordered" evidence="6">
    <location>
        <begin position="86"/>
        <end position="125"/>
    </location>
</feature>
<dbReference type="PANTHER" id="PTHR21237:SF23">
    <property type="entry name" value="GRPE PROTEIN HOMOLOG, MITOCHONDRIAL"/>
    <property type="match status" value="1"/>
</dbReference>
<gene>
    <name evidence="3 8" type="primary">grpE</name>
    <name evidence="8" type="ORF">R6G80_04950</name>
    <name evidence="7" type="ORF">R6G86_02425</name>
</gene>
<evidence type="ECO:0000313" key="9">
    <source>
        <dbReference type="Proteomes" id="UP001275049"/>
    </source>
</evidence>
<dbReference type="GO" id="GO:0051087">
    <property type="term" value="F:protein-folding chaperone binding"/>
    <property type="evidence" value="ECO:0007669"/>
    <property type="project" value="InterPro"/>
</dbReference>
<dbReference type="GO" id="GO:0042803">
    <property type="term" value="F:protein homodimerization activity"/>
    <property type="evidence" value="ECO:0007669"/>
    <property type="project" value="InterPro"/>
</dbReference>
<evidence type="ECO:0000313" key="7">
    <source>
        <dbReference type="EMBL" id="MDY5132601.1"/>
    </source>
</evidence>
<comment type="caution">
    <text evidence="8">The sequence shown here is derived from an EMBL/GenBank/DDBJ whole genome shotgun (WGS) entry which is preliminary data.</text>
</comment>
<keyword evidence="3" id="KW-0963">Cytoplasm</keyword>
<dbReference type="Proteomes" id="UP001275049">
    <property type="component" value="Unassembled WGS sequence"/>
</dbReference>
<dbReference type="InterPro" id="IPR009012">
    <property type="entry name" value="GrpE_head"/>
</dbReference>
<evidence type="ECO:0000256" key="1">
    <source>
        <dbReference type="ARBA" id="ARBA00009054"/>
    </source>
</evidence>
<organism evidence="8 10">
    <name type="scientific">Actinotignum urinale</name>
    <dbReference type="NCBI Taxonomy" id="190146"/>
    <lineage>
        <taxon>Bacteria</taxon>
        <taxon>Bacillati</taxon>
        <taxon>Actinomycetota</taxon>
        <taxon>Actinomycetes</taxon>
        <taxon>Actinomycetales</taxon>
        <taxon>Actinomycetaceae</taxon>
        <taxon>Actinotignum</taxon>
    </lineage>
</organism>
<dbReference type="Gene3D" id="2.30.22.10">
    <property type="entry name" value="Head domain of nucleotide exchange factor GrpE"/>
    <property type="match status" value="1"/>
</dbReference>
<dbReference type="PRINTS" id="PR00773">
    <property type="entry name" value="GRPEPROTEIN"/>
</dbReference>
<dbReference type="AlphaFoldDB" id="A0AAW9HQZ9"/>
<sequence length="282" mass="29852">MSNENLNHTPDNGAVEDAHTGQAAENSAASAGCCPGACHEGEPQANFTAEGSGNKAESCCGDKQGNQAEAGCCKEQAEGTAQEDLGADVSPESGANVNTEPASDANADQAHAGQDATTPETENGEAEAIADNPLTEAMNTISNLEDQLKRAQASLYNTEQEYSNYVRRSKQEAGVHRDNGIIKVIDALLPVLDDVELARQHGDLTGPTGLIAEKIEQILDTNFGLKRFGKQGDVFNPERYDALMHRTSADVTDEIVETLIQPGYVMGEKLIRAARVGVVSPE</sequence>
<dbReference type="CDD" id="cd00446">
    <property type="entry name" value="GrpE"/>
    <property type="match status" value="1"/>
</dbReference>
<proteinExistence type="inferred from homology"/>
<dbReference type="Gene3D" id="3.90.20.20">
    <property type="match status" value="1"/>
</dbReference>
<dbReference type="GO" id="GO:0005737">
    <property type="term" value="C:cytoplasm"/>
    <property type="evidence" value="ECO:0007669"/>
    <property type="project" value="UniProtKB-SubCell"/>
</dbReference>
<dbReference type="EMBL" id="JAWNGC010000005">
    <property type="protein sequence ID" value="MDY5155072.1"/>
    <property type="molecule type" value="Genomic_DNA"/>
</dbReference>
<dbReference type="EMBL" id="JAWNGA010000003">
    <property type="protein sequence ID" value="MDY5132601.1"/>
    <property type="molecule type" value="Genomic_DNA"/>
</dbReference>
<evidence type="ECO:0000313" key="8">
    <source>
        <dbReference type="EMBL" id="MDY5155072.1"/>
    </source>
</evidence>
<dbReference type="InterPro" id="IPR013805">
    <property type="entry name" value="GrpE_CC"/>
</dbReference>
<keyword evidence="5" id="KW-0175">Coiled coil</keyword>
<feature type="coiled-coil region" evidence="5">
    <location>
        <begin position="134"/>
        <end position="161"/>
    </location>
</feature>
<dbReference type="InterPro" id="IPR000740">
    <property type="entry name" value="GrpE"/>
</dbReference>
<dbReference type="SUPFAM" id="SSF51064">
    <property type="entry name" value="Head domain of nucleotide exchange factor GrpE"/>
    <property type="match status" value="1"/>
</dbReference>
<evidence type="ECO:0000256" key="3">
    <source>
        <dbReference type="HAMAP-Rule" id="MF_01151"/>
    </source>
</evidence>
<evidence type="ECO:0000256" key="5">
    <source>
        <dbReference type="SAM" id="Coils"/>
    </source>
</evidence>
<dbReference type="RefSeq" id="WP_022866224.1">
    <property type="nucleotide sequence ID" value="NZ_CAMYCL010000002.1"/>
</dbReference>
<feature type="compositionally biased region" description="Polar residues" evidence="6">
    <location>
        <begin position="1"/>
        <end position="10"/>
    </location>
</feature>
<evidence type="ECO:0000256" key="2">
    <source>
        <dbReference type="ARBA" id="ARBA00023186"/>
    </source>
</evidence>
<keyword evidence="9" id="KW-1185">Reference proteome</keyword>
<comment type="similarity">
    <text evidence="1 3 4">Belongs to the GrpE family.</text>
</comment>
<evidence type="ECO:0000256" key="4">
    <source>
        <dbReference type="RuleBase" id="RU004478"/>
    </source>
</evidence>
<evidence type="ECO:0000313" key="10">
    <source>
        <dbReference type="Proteomes" id="UP001281731"/>
    </source>
</evidence>
<dbReference type="SUPFAM" id="SSF58014">
    <property type="entry name" value="Coiled-coil domain of nucleotide exchange factor GrpE"/>
    <property type="match status" value="1"/>
</dbReference>
<keyword evidence="2 3" id="KW-0143">Chaperone</keyword>
<reference evidence="8 9" key="1">
    <citation type="submission" date="2023-10" db="EMBL/GenBank/DDBJ databases">
        <title>Whole Genome based description of the genera Actinobaculum and Actinotignum reveals a complex phylogenetic relationship within the species included in the genus Actinotignum.</title>
        <authorList>
            <person name="Jensen C.S."/>
            <person name="Dargis R."/>
            <person name="Kemp M."/>
            <person name="Christensen J.J."/>
        </authorList>
    </citation>
    <scope>NUCLEOTIDE SEQUENCE</scope>
    <source>
        <strain evidence="8">SLA_B511</strain>
        <strain evidence="7 9">SLA_B974</strain>
    </source>
</reference>
<dbReference type="Proteomes" id="UP001281731">
    <property type="component" value="Unassembled WGS sequence"/>
</dbReference>
<evidence type="ECO:0000256" key="6">
    <source>
        <dbReference type="SAM" id="MobiDB-lite"/>
    </source>
</evidence>
<name>A0AAW9HQZ9_9ACTO</name>
<comment type="subunit">
    <text evidence="3">Homodimer.</text>
</comment>
<dbReference type="GO" id="GO:0006457">
    <property type="term" value="P:protein folding"/>
    <property type="evidence" value="ECO:0007669"/>
    <property type="project" value="InterPro"/>
</dbReference>
<comment type="subcellular location">
    <subcellularLocation>
        <location evidence="3">Cytoplasm</location>
    </subcellularLocation>
</comment>
<protein>
    <recommendedName>
        <fullName evidence="3">Protein GrpE</fullName>
    </recommendedName>
    <alternativeName>
        <fullName evidence="3">HSP-70 cofactor</fullName>
    </alternativeName>
</protein>
<dbReference type="GO" id="GO:0000774">
    <property type="term" value="F:adenyl-nucleotide exchange factor activity"/>
    <property type="evidence" value="ECO:0007669"/>
    <property type="project" value="InterPro"/>
</dbReference>
<dbReference type="Pfam" id="PF01025">
    <property type="entry name" value="GrpE"/>
    <property type="match status" value="1"/>
</dbReference>
<dbReference type="PANTHER" id="PTHR21237">
    <property type="entry name" value="GRPE PROTEIN"/>
    <property type="match status" value="1"/>
</dbReference>
<feature type="region of interest" description="Disordered" evidence="6">
    <location>
        <begin position="1"/>
        <end position="60"/>
    </location>
</feature>